<sequence length="513" mass="56021">FQTIIGLEIHAQLDIPTKLFSRAPTSSWMAPPNSAIDLIDVGVPGSLPVLSKQALHSALLAAGALECDVPTISRFERKHYAYADLPLGYQITQQRWPLARNGRLLATYKVDGSKSKQRTALVDCRIDRIQLEQDTGKTTSTLEPDGSVISRVDLNRAGSALIEIVSAPDLRSPRQAVAFMETLRQLLQHLGVCDGKMEHGSLRCDLNVNVQSLNSPQHKSPRVEVKNLNSIKHVHDAAVYEAIRQASTFATLADSGSSILVGGAETRTWNVVERATTLLRRKDDAQDYRFMPDPDLPPIVIDNSSLNGMSLEQFWNKNLPELPAVAFHRLQNDYGLSSYQASVIVADPPAIEFLDAVASTAANILSNELFGILKESGGDEPLSIKHSLVSAEQLGELVAMLHAEKISTTMAKKMMAALCTETSSFGKSPQELASECGFELITSVDALKVICECVVKAYPEELTVYHKGNKFEAKIFKLFIGKAMSASKGNAHPERLREILKDVLDATKGRAGP</sequence>
<dbReference type="GO" id="GO:0030956">
    <property type="term" value="C:glutamyl-tRNA(Gln) amidotransferase complex"/>
    <property type="evidence" value="ECO:0007669"/>
    <property type="project" value="TreeGrafter"/>
</dbReference>
<dbReference type="InterPro" id="IPR004413">
    <property type="entry name" value="GatB"/>
</dbReference>
<dbReference type="InterPro" id="IPR003789">
    <property type="entry name" value="Asn/Gln_tRNA_amidoTrase-B-like"/>
</dbReference>
<dbReference type="SUPFAM" id="SSF55931">
    <property type="entry name" value="Glutamine synthetase/guanido kinase"/>
    <property type="match status" value="1"/>
</dbReference>
<dbReference type="InterPro" id="IPR023168">
    <property type="entry name" value="GatB_Yqey_C_2"/>
</dbReference>
<dbReference type="SMART" id="SM00845">
    <property type="entry name" value="GatB_Yqey"/>
    <property type="match status" value="1"/>
</dbReference>
<organism evidence="8 9">
    <name type="scientific">Phaeodactylum tricornutum (strain CCAP 1055/1)</name>
    <dbReference type="NCBI Taxonomy" id="556484"/>
    <lineage>
        <taxon>Eukaryota</taxon>
        <taxon>Sar</taxon>
        <taxon>Stramenopiles</taxon>
        <taxon>Ochrophyta</taxon>
        <taxon>Bacillariophyta</taxon>
        <taxon>Bacillariophyceae</taxon>
        <taxon>Bacillariophycidae</taxon>
        <taxon>Naviculales</taxon>
        <taxon>Phaeodactylaceae</taxon>
        <taxon>Phaeodactylum</taxon>
    </lineage>
</organism>
<dbReference type="InParanoid" id="B7FV28"/>
<dbReference type="GeneID" id="7199639"/>
<dbReference type="InterPro" id="IPR017959">
    <property type="entry name" value="Asn/Gln-tRNA_amidoTrfase_suB/E"/>
</dbReference>
<evidence type="ECO:0000256" key="2">
    <source>
        <dbReference type="ARBA" id="ARBA00022598"/>
    </source>
</evidence>
<reference evidence="8 9" key="1">
    <citation type="journal article" date="2008" name="Nature">
        <title>The Phaeodactylum genome reveals the evolutionary history of diatom genomes.</title>
        <authorList>
            <person name="Bowler C."/>
            <person name="Allen A.E."/>
            <person name="Badger J.H."/>
            <person name="Grimwood J."/>
            <person name="Jabbari K."/>
            <person name="Kuo A."/>
            <person name="Maheswari U."/>
            <person name="Martens C."/>
            <person name="Maumus F."/>
            <person name="Otillar R.P."/>
            <person name="Rayko E."/>
            <person name="Salamov A."/>
            <person name="Vandepoele K."/>
            <person name="Beszteri B."/>
            <person name="Gruber A."/>
            <person name="Heijde M."/>
            <person name="Katinka M."/>
            <person name="Mock T."/>
            <person name="Valentin K."/>
            <person name="Verret F."/>
            <person name="Berges J.A."/>
            <person name="Brownlee C."/>
            <person name="Cadoret J.P."/>
            <person name="Chiovitti A."/>
            <person name="Choi C.J."/>
            <person name="Coesel S."/>
            <person name="De Martino A."/>
            <person name="Detter J.C."/>
            <person name="Durkin C."/>
            <person name="Falciatore A."/>
            <person name="Fournet J."/>
            <person name="Haruta M."/>
            <person name="Huysman M.J."/>
            <person name="Jenkins B.D."/>
            <person name="Jiroutova K."/>
            <person name="Jorgensen R.E."/>
            <person name="Joubert Y."/>
            <person name="Kaplan A."/>
            <person name="Kroger N."/>
            <person name="Kroth P.G."/>
            <person name="La Roche J."/>
            <person name="Lindquist E."/>
            <person name="Lommer M."/>
            <person name="Martin-Jezequel V."/>
            <person name="Lopez P.J."/>
            <person name="Lucas S."/>
            <person name="Mangogna M."/>
            <person name="McGinnis K."/>
            <person name="Medlin L.K."/>
            <person name="Montsant A."/>
            <person name="Oudot-Le Secq M.P."/>
            <person name="Napoli C."/>
            <person name="Obornik M."/>
            <person name="Parker M.S."/>
            <person name="Petit J.L."/>
            <person name="Porcel B.M."/>
            <person name="Poulsen N."/>
            <person name="Robison M."/>
            <person name="Rychlewski L."/>
            <person name="Rynearson T.A."/>
            <person name="Schmutz J."/>
            <person name="Shapiro H."/>
            <person name="Siaut M."/>
            <person name="Stanley M."/>
            <person name="Sussman M.R."/>
            <person name="Taylor A.R."/>
            <person name="Vardi A."/>
            <person name="von Dassow P."/>
            <person name="Vyverman W."/>
            <person name="Willis A."/>
            <person name="Wyrwicz L.S."/>
            <person name="Rokhsar D.S."/>
            <person name="Weissenbach J."/>
            <person name="Armbrust E.V."/>
            <person name="Green B.R."/>
            <person name="Van de Peer Y."/>
            <person name="Grigoriev I.V."/>
        </authorList>
    </citation>
    <scope>NUCLEOTIDE SEQUENCE [LARGE SCALE GENOMIC DNA]</scope>
    <source>
        <strain evidence="8 9">CCAP 1055/1</strain>
    </source>
</reference>
<evidence type="ECO:0000256" key="6">
    <source>
        <dbReference type="ARBA" id="ARBA00047913"/>
    </source>
</evidence>
<keyword evidence="9" id="KW-1185">Reference proteome</keyword>
<dbReference type="HAMAP" id="MF_00121">
    <property type="entry name" value="GatB"/>
    <property type="match status" value="1"/>
</dbReference>
<dbReference type="EMBL" id="CM000608">
    <property type="protein sequence ID" value="EEC49549.1"/>
    <property type="molecule type" value="Genomic_DNA"/>
</dbReference>
<dbReference type="GO" id="GO:0005524">
    <property type="term" value="F:ATP binding"/>
    <property type="evidence" value="ECO:0007669"/>
    <property type="project" value="UniProtKB-KW"/>
</dbReference>
<feature type="domain" description="Asn/Gln amidotransferase" evidence="7">
    <location>
        <begin position="352"/>
        <end position="504"/>
    </location>
</feature>
<dbReference type="InterPro" id="IPR017958">
    <property type="entry name" value="Gln-tRNA_amidoTrfase_suB_CS"/>
</dbReference>
<accession>B7FV28</accession>
<dbReference type="HOGENOM" id="CLU_019240_4_0_1"/>
<name>B7FV28_PHATC</name>
<dbReference type="PROSITE" id="PS01234">
    <property type="entry name" value="GATB"/>
    <property type="match status" value="1"/>
</dbReference>
<evidence type="ECO:0000313" key="8">
    <source>
        <dbReference type="EMBL" id="EEC49549.1"/>
    </source>
</evidence>
<evidence type="ECO:0000256" key="5">
    <source>
        <dbReference type="ARBA" id="ARBA00022917"/>
    </source>
</evidence>
<comment type="catalytic activity">
    <reaction evidence="6">
        <text>L-glutamyl-tRNA(Gln) + L-glutamine + ATP + H2O = L-glutaminyl-tRNA(Gln) + L-glutamate + ADP + phosphate + H(+)</text>
        <dbReference type="Rhea" id="RHEA:17521"/>
        <dbReference type="Rhea" id="RHEA-COMP:9681"/>
        <dbReference type="Rhea" id="RHEA-COMP:9684"/>
        <dbReference type="ChEBI" id="CHEBI:15377"/>
        <dbReference type="ChEBI" id="CHEBI:15378"/>
        <dbReference type="ChEBI" id="CHEBI:29985"/>
        <dbReference type="ChEBI" id="CHEBI:30616"/>
        <dbReference type="ChEBI" id="CHEBI:43474"/>
        <dbReference type="ChEBI" id="CHEBI:58359"/>
        <dbReference type="ChEBI" id="CHEBI:78520"/>
        <dbReference type="ChEBI" id="CHEBI:78521"/>
        <dbReference type="ChEBI" id="CHEBI:456216"/>
    </reaction>
</comment>
<keyword evidence="5" id="KW-0648">Protein biosynthesis</keyword>
<reference evidence="9" key="2">
    <citation type="submission" date="2008-08" db="EMBL/GenBank/DDBJ databases">
        <authorList>
            <consortium name="Diatom Consortium"/>
            <person name="Grigoriev I."/>
            <person name="Grimwood J."/>
            <person name="Kuo A."/>
            <person name="Otillar R.P."/>
            <person name="Salamov A."/>
            <person name="Detter J.C."/>
            <person name="Lindquist E."/>
            <person name="Shapiro H."/>
            <person name="Lucas S."/>
            <person name="Glavina del Rio T."/>
            <person name="Pitluck S."/>
            <person name="Rokhsar D."/>
            <person name="Bowler C."/>
        </authorList>
    </citation>
    <scope>GENOME REANNOTATION</scope>
    <source>
        <strain evidence="9">CCAP 1055/1</strain>
    </source>
</reference>
<dbReference type="Pfam" id="PF02637">
    <property type="entry name" value="GatB_Yqey"/>
    <property type="match status" value="1"/>
</dbReference>
<feature type="non-terminal residue" evidence="8">
    <location>
        <position position="1"/>
    </location>
</feature>
<dbReference type="PaxDb" id="2850-Phatr11126"/>
<dbReference type="Gene3D" id="1.10.10.410">
    <property type="match status" value="1"/>
</dbReference>
<dbReference type="GO" id="GO:0032543">
    <property type="term" value="P:mitochondrial translation"/>
    <property type="evidence" value="ECO:0007669"/>
    <property type="project" value="TreeGrafter"/>
</dbReference>
<dbReference type="PANTHER" id="PTHR11659">
    <property type="entry name" value="GLUTAMYL-TRNA GLN AMIDOTRANSFERASE SUBUNIT B MITOCHONDRIAL AND PROKARYOTIC PET112-RELATED"/>
    <property type="match status" value="1"/>
</dbReference>
<evidence type="ECO:0000313" key="9">
    <source>
        <dbReference type="Proteomes" id="UP000000759"/>
    </source>
</evidence>
<dbReference type="InterPro" id="IPR014746">
    <property type="entry name" value="Gln_synth/guanido_kin_cat_dom"/>
</dbReference>
<dbReference type="GO" id="GO:0050567">
    <property type="term" value="F:glutaminyl-tRNA synthase (glutamine-hydrolyzing) activity"/>
    <property type="evidence" value="ECO:0007669"/>
    <property type="project" value="TreeGrafter"/>
</dbReference>
<dbReference type="NCBIfam" id="TIGR00133">
    <property type="entry name" value="gatB"/>
    <property type="match status" value="1"/>
</dbReference>
<dbReference type="SUPFAM" id="SSF89095">
    <property type="entry name" value="GatB/YqeY motif"/>
    <property type="match status" value="1"/>
</dbReference>
<dbReference type="eggNOG" id="KOG2438">
    <property type="taxonomic scope" value="Eukaryota"/>
</dbReference>
<comment type="similarity">
    <text evidence="1">Belongs to the GatB/GatE family. GatB subfamily.</text>
</comment>
<evidence type="ECO:0000256" key="4">
    <source>
        <dbReference type="ARBA" id="ARBA00022840"/>
    </source>
</evidence>
<evidence type="ECO:0000256" key="1">
    <source>
        <dbReference type="ARBA" id="ARBA00005306"/>
    </source>
</evidence>
<dbReference type="OrthoDB" id="1722066at2759"/>
<dbReference type="RefSeq" id="XP_002178851.1">
    <property type="nucleotide sequence ID" value="XM_002178815.1"/>
</dbReference>
<dbReference type="Proteomes" id="UP000000759">
    <property type="component" value="Chromosome 5"/>
</dbReference>
<dbReference type="KEGG" id="pti:PHATRDRAFT_11126"/>
<dbReference type="AlphaFoldDB" id="B7FV28"/>
<dbReference type="STRING" id="556484.B7FV28"/>
<dbReference type="GO" id="GO:0070681">
    <property type="term" value="P:glutaminyl-tRNAGln biosynthesis via transamidation"/>
    <property type="evidence" value="ECO:0007669"/>
    <property type="project" value="TreeGrafter"/>
</dbReference>
<dbReference type="InterPro" id="IPR006075">
    <property type="entry name" value="Asn/Gln-tRNA_Trfase_suB/E_cat"/>
</dbReference>
<dbReference type="PANTHER" id="PTHR11659:SF0">
    <property type="entry name" value="GLUTAMYL-TRNA(GLN) AMIDOTRANSFERASE SUBUNIT B, MITOCHONDRIAL"/>
    <property type="match status" value="1"/>
</dbReference>
<dbReference type="Pfam" id="PF02934">
    <property type="entry name" value="GatB_N"/>
    <property type="match status" value="1"/>
</dbReference>
<gene>
    <name evidence="8" type="ORF">PHATRDRAFT_11126</name>
</gene>
<keyword evidence="2" id="KW-0436">Ligase</keyword>
<dbReference type="GO" id="GO:0005739">
    <property type="term" value="C:mitochondrion"/>
    <property type="evidence" value="ECO:0007669"/>
    <property type="project" value="TreeGrafter"/>
</dbReference>
<keyword evidence="3" id="KW-0547">Nucleotide-binding</keyword>
<keyword evidence="4" id="KW-0067">ATP-binding</keyword>
<protein>
    <recommendedName>
        <fullName evidence="7">Asn/Gln amidotransferase domain-containing protein</fullName>
    </recommendedName>
</protein>
<dbReference type="InterPro" id="IPR018027">
    <property type="entry name" value="Asn/Gln_amidotransferase"/>
</dbReference>
<evidence type="ECO:0000259" key="7">
    <source>
        <dbReference type="SMART" id="SM00845"/>
    </source>
</evidence>
<proteinExistence type="inferred from homology"/>
<dbReference type="NCBIfam" id="NF004012">
    <property type="entry name" value="PRK05477.1-2"/>
    <property type="match status" value="1"/>
</dbReference>
<evidence type="ECO:0000256" key="3">
    <source>
        <dbReference type="ARBA" id="ARBA00022741"/>
    </source>
</evidence>